<evidence type="ECO:0000256" key="2">
    <source>
        <dbReference type="ARBA" id="ARBA00015816"/>
    </source>
</evidence>
<dbReference type="InterPro" id="IPR014349">
    <property type="entry name" value="Rieske_Fe-S_prot"/>
</dbReference>
<dbReference type="PANTHER" id="PTHR10134">
    <property type="entry name" value="CYTOCHROME B-C1 COMPLEX SUBUNIT RIESKE, MITOCHONDRIAL"/>
    <property type="match status" value="1"/>
</dbReference>
<dbReference type="RefSeq" id="WP_151560590.1">
    <property type="nucleotide sequence ID" value="NZ_WBMT01000006.1"/>
</dbReference>
<dbReference type="PRINTS" id="PR00162">
    <property type="entry name" value="RIESKE"/>
</dbReference>
<dbReference type="CDD" id="cd03467">
    <property type="entry name" value="Rieske"/>
    <property type="match status" value="1"/>
</dbReference>
<evidence type="ECO:0000256" key="8">
    <source>
        <dbReference type="ARBA" id="ARBA00029586"/>
    </source>
</evidence>
<keyword evidence="13" id="KW-1185">Reference proteome</keyword>
<dbReference type="Pfam" id="PF00355">
    <property type="entry name" value="Rieske"/>
    <property type="match status" value="1"/>
</dbReference>
<dbReference type="Proteomes" id="UP000468735">
    <property type="component" value="Unassembled WGS sequence"/>
</dbReference>
<evidence type="ECO:0000256" key="10">
    <source>
        <dbReference type="SAM" id="MobiDB-lite"/>
    </source>
</evidence>
<evidence type="ECO:0000256" key="5">
    <source>
        <dbReference type="ARBA" id="ARBA00023004"/>
    </source>
</evidence>
<dbReference type="InterPro" id="IPR006311">
    <property type="entry name" value="TAT_signal"/>
</dbReference>
<keyword evidence="5" id="KW-0408">Iron</keyword>
<dbReference type="GO" id="GO:0016020">
    <property type="term" value="C:membrane"/>
    <property type="evidence" value="ECO:0007669"/>
    <property type="project" value="InterPro"/>
</dbReference>
<dbReference type="GO" id="GO:0051537">
    <property type="term" value="F:2 iron, 2 sulfur cluster binding"/>
    <property type="evidence" value="ECO:0007669"/>
    <property type="project" value="UniProtKB-KW"/>
</dbReference>
<evidence type="ECO:0000256" key="3">
    <source>
        <dbReference type="ARBA" id="ARBA00022714"/>
    </source>
</evidence>
<dbReference type="FunFam" id="2.102.10.10:FF:000016">
    <property type="entry name" value="Nitrite reductase/ring-hydroxylating ferredoxin subunit"/>
    <property type="match status" value="1"/>
</dbReference>
<keyword evidence="4" id="KW-0479">Metal-binding</keyword>
<dbReference type="OrthoDB" id="25106at2"/>
<dbReference type="SUPFAM" id="SSF50022">
    <property type="entry name" value="ISP domain"/>
    <property type="match status" value="1"/>
</dbReference>
<evidence type="ECO:0000256" key="7">
    <source>
        <dbReference type="ARBA" id="ARBA00023157"/>
    </source>
</evidence>
<dbReference type="Gene3D" id="2.102.10.10">
    <property type="entry name" value="Rieske [2Fe-2S] iron-sulphur domain"/>
    <property type="match status" value="1"/>
</dbReference>
<feature type="domain" description="Rieske" evidence="11">
    <location>
        <begin position="76"/>
        <end position="168"/>
    </location>
</feature>
<dbReference type="InterPro" id="IPR005805">
    <property type="entry name" value="Rieske_Fe-S_prot_C"/>
</dbReference>
<dbReference type="PROSITE" id="PS51296">
    <property type="entry name" value="RIESKE"/>
    <property type="match status" value="1"/>
</dbReference>
<dbReference type="InterPro" id="IPR017941">
    <property type="entry name" value="Rieske_2Fe-2S"/>
</dbReference>
<evidence type="ECO:0000313" key="12">
    <source>
        <dbReference type="EMBL" id="KAB2348815.1"/>
    </source>
</evidence>
<evidence type="ECO:0000259" key="11">
    <source>
        <dbReference type="PROSITE" id="PS51296"/>
    </source>
</evidence>
<keyword evidence="6" id="KW-0411">Iron-sulfur</keyword>
<dbReference type="GO" id="GO:0004497">
    <property type="term" value="F:monooxygenase activity"/>
    <property type="evidence" value="ECO:0007669"/>
    <property type="project" value="UniProtKB-ARBA"/>
</dbReference>
<comment type="cofactor">
    <cofactor evidence="9">
        <name>[2Fe-2S] cluster</name>
        <dbReference type="ChEBI" id="CHEBI:190135"/>
    </cofactor>
</comment>
<sequence length="169" mass="16930">MRQPITNDTAGGGTRRELLAGAGLAGLAGVVTACGGSENGTAPASPARTGQSTGSPAPPSPLETPSPSPTKKPQGTRLAKASTIPVGGGRVFASRKVVVTQPEKGEFRAFSAVCTHRGCTVGSVSGSTINCPCHGSKYSIEDASVQAAPATRQLARRGVTVNGGEIYLT</sequence>
<comment type="caution">
    <text evidence="12">The sequence shown here is derived from an EMBL/GenBank/DDBJ whole genome shotgun (WGS) entry which is preliminary data.</text>
</comment>
<keyword evidence="3" id="KW-0001">2Fe-2S</keyword>
<dbReference type="PROSITE" id="PS51257">
    <property type="entry name" value="PROKAR_LIPOPROTEIN"/>
    <property type="match status" value="1"/>
</dbReference>
<dbReference type="AlphaFoldDB" id="A0A6H9YNU5"/>
<dbReference type="PROSITE" id="PS51318">
    <property type="entry name" value="TAT"/>
    <property type="match status" value="1"/>
</dbReference>
<name>A0A6H9YNU5_9ACTN</name>
<evidence type="ECO:0000313" key="13">
    <source>
        <dbReference type="Proteomes" id="UP000468735"/>
    </source>
</evidence>
<feature type="region of interest" description="Disordered" evidence="10">
    <location>
        <begin position="35"/>
        <end position="83"/>
    </location>
</feature>
<gene>
    <name evidence="12" type="ORF">F8566_13630</name>
</gene>
<reference evidence="12 13" key="1">
    <citation type="submission" date="2019-09" db="EMBL/GenBank/DDBJ databases">
        <title>Actinomadura physcomitrii sp. nov., a novel actinomycete isolated from moss [Physcomitrium sphaericum (Ludw) Fuernr].</title>
        <authorList>
            <person name="Zhuang X."/>
            <person name="Liu C."/>
        </authorList>
    </citation>
    <scope>NUCLEOTIDE SEQUENCE [LARGE SCALE GENOMIC DNA]</scope>
    <source>
        <strain evidence="12 13">HMC1</strain>
    </source>
</reference>
<organism evidence="12 13">
    <name type="scientific">Actinomadura rudentiformis</name>
    <dbReference type="NCBI Taxonomy" id="359158"/>
    <lineage>
        <taxon>Bacteria</taxon>
        <taxon>Bacillati</taxon>
        <taxon>Actinomycetota</taxon>
        <taxon>Actinomycetes</taxon>
        <taxon>Streptosporangiales</taxon>
        <taxon>Thermomonosporaceae</taxon>
        <taxon>Actinomadura</taxon>
    </lineage>
</organism>
<dbReference type="EMBL" id="WBMT01000006">
    <property type="protein sequence ID" value="KAB2348815.1"/>
    <property type="molecule type" value="Genomic_DNA"/>
</dbReference>
<keyword evidence="7" id="KW-1015">Disulfide bond</keyword>
<accession>A0A6H9YNU5</accession>
<comment type="function">
    <text evidence="1">Iron-sulfur subunit of the cytochrome bc1 complex, an essential component of the respiratory electron transport chain required for ATP synthesis. The bc1 complex catalyzes the oxidation of menaquinol and the reduction of cytochrome c in the respiratory chain. The bc1 complex operates through a Q-cycle mechanism that couples electron transfer to generation of the proton gradient that drives ATP synthesis.</text>
</comment>
<evidence type="ECO:0000256" key="6">
    <source>
        <dbReference type="ARBA" id="ARBA00023014"/>
    </source>
</evidence>
<dbReference type="GO" id="GO:0016705">
    <property type="term" value="F:oxidoreductase activity, acting on paired donors, with incorporation or reduction of molecular oxygen"/>
    <property type="evidence" value="ECO:0007669"/>
    <property type="project" value="UniProtKB-ARBA"/>
</dbReference>
<evidence type="ECO:0000256" key="4">
    <source>
        <dbReference type="ARBA" id="ARBA00022723"/>
    </source>
</evidence>
<dbReference type="GO" id="GO:0046872">
    <property type="term" value="F:metal ion binding"/>
    <property type="evidence" value="ECO:0007669"/>
    <property type="project" value="UniProtKB-KW"/>
</dbReference>
<proteinExistence type="predicted"/>
<dbReference type="InterPro" id="IPR036922">
    <property type="entry name" value="Rieske_2Fe-2S_sf"/>
</dbReference>
<evidence type="ECO:0000256" key="1">
    <source>
        <dbReference type="ARBA" id="ARBA00002494"/>
    </source>
</evidence>
<protein>
    <recommendedName>
        <fullName evidence="2">Cytochrome bc1 complex Rieske iron-sulfur subunit</fullName>
    </recommendedName>
    <alternativeName>
        <fullName evidence="8">Cytochrome bc1 reductase complex subunit QcrA</fullName>
    </alternativeName>
</protein>
<evidence type="ECO:0000256" key="9">
    <source>
        <dbReference type="ARBA" id="ARBA00034078"/>
    </source>
</evidence>
<feature type="compositionally biased region" description="Pro residues" evidence="10">
    <location>
        <begin position="56"/>
        <end position="70"/>
    </location>
</feature>